<accession>A0A835Y6K4</accession>
<dbReference type="InterPro" id="IPR008972">
    <property type="entry name" value="Cupredoxin"/>
</dbReference>
<dbReference type="EMBL" id="JAEHOE010000021">
    <property type="protein sequence ID" value="KAG2496079.1"/>
    <property type="molecule type" value="Genomic_DNA"/>
</dbReference>
<dbReference type="AlphaFoldDB" id="A0A835Y6K4"/>
<dbReference type="SUPFAM" id="SSF49503">
    <property type="entry name" value="Cupredoxins"/>
    <property type="match status" value="1"/>
</dbReference>
<comment type="caution">
    <text evidence="1">The sequence shown here is derived from an EMBL/GenBank/DDBJ whole genome shotgun (WGS) entry which is preliminary data.</text>
</comment>
<evidence type="ECO:0000313" key="2">
    <source>
        <dbReference type="Proteomes" id="UP000612055"/>
    </source>
</evidence>
<proteinExistence type="predicted"/>
<organism evidence="1 2">
    <name type="scientific">Edaphochlamys debaryana</name>
    <dbReference type="NCBI Taxonomy" id="47281"/>
    <lineage>
        <taxon>Eukaryota</taxon>
        <taxon>Viridiplantae</taxon>
        <taxon>Chlorophyta</taxon>
        <taxon>core chlorophytes</taxon>
        <taxon>Chlorophyceae</taxon>
        <taxon>CS clade</taxon>
        <taxon>Chlamydomonadales</taxon>
        <taxon>Chlamydomonadales incertae sedis</taxon>
        <taxon>Edaphochlamys</taxon>
    </lineage>
</organism>
<keyword evidence="2" id="KW-1185">Reference proteome</keyword>
<name>A0A835Y6K4_9CHLO</name>
<evidence type="ECO:0000313" key="1">
    <source>
        <dbReference type="EMBL" id="KAG2496079.1"/>
    </source>
</evidence>
<sequence>MGAAAILSVSQPQAALADESEVPEELRALQVTAFDVTLGRNELFTITPSTLTMIRGRAYRINLHNASQTTRHFYSAPAFAAVVSGGTRTATIISVQSCTPMVEARGAIKEIALNPGARATWFLIAPNTLDSYTVSCTTHGGGMKQTINVTA</sequence>
<reference evidence="1" key="1">
    <citation type="journal article" date="2020" name="bioRxiv">
        <title>Comparative genomics of Chlamydomonas.</title>
        <authorList>
            <person name="Craig R.J."/>
            <person name="Hasan A.R."/>
            <person name="Ness R.W."/>
            <person name="Keightley P.D."/>
        </authorList>
    </citation>
    <scope>NUCLEOTIDE SEQUENCE</scope>
    <source>
        <strain evidence="1">CCAP 11/70</strain>
    </source>
</reference>
<dbReference type="Gene3D" id="2.60.40.420">
    <property type="entry name" value="Cupredoxins - blue copper proteins"/>
    <property type="match status" value="1"/>
</dbReference>
<gene>
    <name evidence="1" type="ORF">HYH03_005997</name>
</gene>
<protein>
    <submittedName>
        <fullName evidence="1">Uncharacterized protein</fullName>
    </submittedName>
</protein>
<dbReference type="Proteomes" id="UP000612055">
    <property type="component" value="Unassembled WGS sequence"/>
</dbReference>